<dbReference type="Proteomes" id="UP001173661">
    <property type="component" value="Unassembled WGS sequence"/>
</dbReference>
<accession>A0AAW7V834</accession>
<gene>
    <name evidence="2" type="ORF">Q2V20_27350</name>
</gene>
<sequence length="293" mass="32705">MGRTKSPINTELNADVPLSDDLNVSLNAMTQHRMEIMQQFGDGLPYERDRIVHETKFYMAQSAETMLEAGKRLIILKECEPHGDFTQIITEQLGLAERTARLVMQAAVKYCSPELESKRQALAVLGKTKLFELMTEDDESLVELADGGTIAGMSLDDIDRMTSRELKAALREARETNAAQQRVLADKNEKIDSLSTRLEKKSRIQPPEPDEEVKKLRAEVTALAVEAESVIAVRLSGAFETLCEYCSKNMIDTPRDFMAGLVCQIERSVHALRETFDLEAAPSGNDAPAWLTE</sequence>
<reference evidence="2" key="1">
    <citation type="submission" date="2023-07" db="EMBL/GenBank/DDBJ databases">
        <title>High risk of intestinal colonization with ESBL-producing Escherichia coli among soldiers of military contingents in specific geographic regions.</title>
        <authorList>
            <person name="Literacka E."/>
        </authorList>
    </citation>
    <scope>NUCLEOTIDE SEQUENCE</scope>
    <source>
        <strain evidence="2">66</strain>
    </source>
</reference>
<feature type="coiled-coil region" evidence="1">
    <location>
        <begin position="163"/>
        <end position="204"/>
    </location>
</feature>
<dbReference type="Pfam" id="PF11300">
    <property type="entry name" value="DUF3102"/>
    <property type="match status" value="1"/>
</dbReference>
<dbReference type="EMBL" id="JAUKXU010000087">
    <property type="protein sequence ID" value="MDO2577748.1"/>
    <property type="molecule type" value="Genomic_DNA"/>
</dbReference>
<keyword evidence="1" id="KW-0175">Coiled coil</keyword>
<dbReference type="RefSeq" id="WP_302311700.1">
    <property type="nucleotide sequence ID" value="NZ_JAUKXU010000087.1"/>
</dbReference>
<name>A0AAW7V834_ECOLX</name>
<evidence type="ECO:0000313" key="3">
    <source>
        <dbReference type="Proteomes" id="UP001173661"/>
    </source>
</evidence>
<evidence type="ECO:0000256" key="1">
    <source>
        <dbReference type="SAM" id="Coils"/>
    </source>
</evidence>
<protein>
    <submittedName>
        <fullName evidence="2">DUF3102 domain-containing protein</fullName>
    </submittedName>
</protein>
<evidence type="ECO:0000313" key="2">
    <source>
        <dbReference type="EMBL" id="MDO2577748.1"/>
    </source>
</evidence>
<dbReference type="InterPro" id="IPR021451">
    <property type="entry name" value="DUF3102"/>
</dbReference>
<feature type="non-terminal residue" evidence="2">
    <location>
        <position position="293"/>
    </location>
</feature>
<comment type="caution">
    <text evidence="2">The sequence shown here is derived from an EMBL/GenBank/DDBJ whole genome shotgun (WGS) entry which is preliminary data.</text>
</comment>
<organism evidence="2 3">
    <name type="scientific">Escherichia coli</name>
    <dbReference type="NCBI Taxonomy" id="562"/>
    <lineage>
        <taxon>Bacteria</taxon>
        <taxon>Pseudomonadati</taxon>
        <taxon>Pseudomonadota</taxon>
        <taxon>Gammaproteobacteria</taxon>
        <taxon>Enterobacterales</taxon>
        <taxon>Enterobacteriaceae</taxon>
        <taxon>Escherichia</taxon>
    </lineage>
</organism>
<dbReference type="AlphaFoldDB" id="A0AAW7V834"/>
<proteinExistence type="predicted"/>